<comment type="caution">
    <text evidence="1">The sequence shown here is derived from an EMBL/GenBank/DDBJ whole genome shotgun (WGS) entry which is preliminary data.</text>
</comment>
<dbReference type="GeneID" id="81393286"/>
<accession>A0A9W9FJL3</accession>
<keyword evidence="2" id="KW-1185">Reference proteome</keyword>
<gene>
    <name evidence="1" type="ORF">NUU61_003536</name>
</gene>
<reference evidence="1" key="2">
    <citation type="journal article" date="2023" name="IMA Fungus">
        <title>Comparative genomic study of the Penicillium genus elucidates a diverse pangenome and 15 lateral gene transfer events.</title>
        <authorList>
            <person name="Petersen C."/>
            <person name="Sorensen T."/>
            <person name="Nielsen M.R."/>
            <person name="Sondergaard T.E."/>
            <person name="Sorensen J.L."/>
            <person name="Fitzpatrick D.A."/>
            <person name="Frisvad J.C."/>
            <person name="Nielsen K.L."/>
        </authorList>
    </citation>
    <scope>NUCLEOTIDE SEQUENCE</scope>
    <source>
        <strain evidence="1">IBT 34128</strain>
    </source>
</reference>
<dbReference type="Proteomes" id="UP001141434">
    <property type="component" value="Unassembled WGS sequence"/>
</dbReference>
<reference evidence="1" key="1">
    <citation type="submission" date="2022-11" db="EMBL/GenBank/DDBJ databases">
        <authorList>
            <person name="Petersen C."/>
        </authorList>
    </citation>
    <scope>NUCLEOTIDE SEQUENCE</scope>
    <source>
        <strain evidence="1">IBT 34128</strain>
    </source>
</reference>
<proteinExistence type="predicted"/>
<protein>
    <submittedName>
        <fullName evidence="1">Uncharacterized protein</fullName>
    </submittedName>
</protein>
<dbReference type="EMBL" id="JAPMSZ010000005">
    <property type="protein sequence ID" value="KAJ5101314.1"/>
    <property type="molecule type" value="Genomic_DNA"/>
</dbReference>
<evidence type="ECO:0000313" key="1">
    <source>
        <dbReference type="EMBL" id="KAJ5101314.1"/>
    </source>
</evidence>
<name>A0A9W9FJL3_9EURO</name>
<evidence type="ECO:0000313" key="2">
    <source>
        <dbReference type="Proteomes" id="UP001141434"/>
    </source>
</evidence>
<dbReference type="AlphaFoldDB" id="A0A9W9FJL3"/>
<sequence length="70" mass="7488">MSTICTLGLDPGGSRCLEVAYMSVGEMDRYYLCLARVVLGQDVGIAESEQQVEVVGSDSAVVRPMAFLLS</sequence>
<organism evidence="1 2">
    <name type="scientific">Penicillium alfredii</name>
    <dbReference type="NCBI Taxonomy" id="1506179"/>
    <lineage>
        <taxon>Eukaryota</taxon>
        <taxon>Fungi</taxon>
        <taxon>Dikarya</taxon>
        <taxon>Ascomycota</taxon>
        <taxon>Pezizomycotina</taxon>
        <taxon>Eurotiomycetes</taxon>
        <taxon>Eurotiomycetidae</taxon>
        <taxon>Eurotiales</taxon>
        <taxon>Aspergillaceae</taxon>
        <taxon>Penicillium</taxon>
    </lineage>
</organism>
<dbReference type="RefSeq" id="XP_056512145.1">
    <property type="nucleotide sequence ID" value="XM_056654118.1"/>
</dbReference>